<evidence type="ECO:0000313" key="1">
    <source>
        <dbReference type="EMBL" id="QRC96844.1"/>
    </source>
</evidence>
<evidence type="ECO:0000313" key="2">
    <source>
        <dbReference type="Proteomes" id="UP000663193"/>
    </source>
</evidence>
<sequence>MLIVMVRRPDIYLHHHQFFVLSIYRLSFYLISHVASYLSKPKLQIIHAWPRLCELASELPHRSAPEVVSAPPLHSARYSTSPDITSILYHALSPLLPSRSIIYSFHHT</sequence>
<organism evidence="1 2">
    <name type="scientific">Phaeosphaeria nodorum (strain SN15 / ATCC MYA-4574 / FGSC 10173)</name>
    <name type="common">Glume blotch fungus</name>
    <name type="synonym">Parastagonospora nodorum</name>
    <dbReference type="NCBI Taxonomy" id="321614"/>
    <lineage>
        <taxon>Eukaryota</taxon>
        <taxon>Fungi</taxon>
        <taxon>Dikarya</taxon>
        <taxon>Ascomycota</taxon>
        <taxon>Pezizomycotina</taxon>
        <taxon>Dothideomycetes</taxon>
        <taxon>Pleosporomycetidae</taxon>
        <taxon>Pleosporales</taxon>
        <taxon>Pleosporineae</taxon>
        <taxon>Phaeosphaeriaceae</taxon>
        <taxon>Parastagonospora</taxon>
    </lineage>
</organism>
<reference evidence="2" key="1">
    <citation type="journal article" date="2021" name="BMC Genomics">
        <title>Chromosome-level genome assembly and manually-curated proteome of model necrotroph Parastagonospora nodorum Sn15 reveals a genome-wide trove of candidate effector homologs, and redundancy of virulence-related functions within an accessory chromosome.</title>
        <authorList>
            <person name="Bertazzoni S."/>
            <person name="Jones D.A.B."/>
            <person name="Phan H.T."/>
            <person name="Tan K.-C."/>
            <person name="Hane J.K."/>
        </authorList>
    </citation>
    <scope>NUCLEOTIDE SEQUENCE [LARGE SCALE GENOMIC DNA]</scope>
    <source>
        <strain evidence="2">SN15 / ATCC MYA-4574 / FGSC 10173)</strain>
    </source>
</reference>
<dbReference type="EMBL" id="CP069028">
    <property type="protein sequence ID" value="QRC96844.1"/>
    <property type="molecule type" value="Genomic_DNA"/>
</dbReference>
<dbReference type="AlphaFoldDB" id="A0A7U2F5D5"/>
<dbReference type="Proteomes" id="UP000663193">
    <property type="component" value="Chromosome 6"/>
</dbReference>
<accession>A0A7U2F5D5</accession>
<proteinExistence type="predicted"/>
<dbReference type="VEuPathDB" id="FungiDB:JI435_409680"/>
<protein>
    <submittedName>
        <fullName evidence="1">Uncharacterized protein</fullName>
    </submittedName>
</protein>
<gene>
    <name evidence="1" type="ORF">JI435_409680</name>
</gene>
<name>A0A7U2F5D5_PHANO</name>
<keyword evidence="2" id="KW-1185">Reference proteome</keyword>